<feature type="region of interest" description="Disordered" evidence="1">
    <location>
        <begin position="222"/>
        <end position="254"/>
    </location>
</feature>
<evidence type="ECO:0000313" key="2">
    <source>
        <dbReference type="EMBL" id="KAK6643681.1"/>
    </source>
</evidence>
<evidence type="ECO:0000313" key="3">
    <source>
        <dbReference type="Proteomes" id="UP001372834"/>
    </source>
</evidence>
<evidence type="ECO:0000256" key="1">
    <source>
        <dbReference type="SAM" id="MobiDB-lite"/>
    </source>
</evidence>
<proteinExistence type="predicted"/>
<name>A0AAN8SF45_POLSC</name>
<organism evidence="2 3">
    <name type="scientific">Polyplax serrata</name>
    <name type="common">Common mouse louse</name>
    <dbReference type="NCBI Taxonomy" id="468196"/>
    <lineage>
        <taxon>Eukaryota</taxon>
        <taxon>Metazoa</taxon>
        <taxon>Ecdysozoa</taxon>
        <taxon>Arthropoda</taxon>
        <taxon>Hexapoda</taxon>
        <taxon>Insecta</taxon>
        <taxon>Pterygota</taxon>
        <taxon>Neoptera</taxon>
        <taxon>Paraneoptera</taxon>
        <taxon>Psocodea</taxon>
        <taxon>Troctomorpha</taxon>
        <taxon>Phthiraptera</taxon>
        <taxon>Anoplura</taxon>
        <taxon>Polyplacidae</taxon>
        <taxon>Polyplax</taxon>
    </lineage>
</organism>
<reference evidence="2 3" key="1">
    <citation type="submission" date="2023-10" db="EMBL/GenBank/DDBJ databases">
        <title>Genomes of two closely related lineages of the louse Polyplax serrata with different host specificities.</title>
        <authorList>
            <person name="Martinu J."/>
            <person name="Tarabai H."/>
            <person name="Stefka J."/>
            <person name="Hypsa V."/>
        </authorList>
    </citation>
    <scope>NUCLEOTIDE SEQUENCE [LARGE SCALE GENOMIC DNA]</scope>
    <source>
        <strain evidence="2">HR10_N</strain>
    </source>
</reference>
<comment type="caution">
    <text evidence="2">The sequence shown here is derived from an EMBL/GenBank/DDBJ whole genome shotgun (WGS) entry which is preliminary data.</text>
</comment>
<feature type="compositionally biased region" description="Basic and acidic residues" evidence="1">
    <location>
        <begin position="232"/>
        <end position="244"/>
    </location>
</feature>
<sequence>MNAKLGTQFKSTSLEIYIDSSNNVECFKPKCCKDEINKEAVFSGHLKNKYEINKVSSKYPWANDPNRENFEKSIKENVFIESYYPRLLSSCNDEQSVKSSYTLGTKTYTLYSCCSNSILNSDKFKINNLNCKTNKRQSRSSFESSVGQFDCFTNLHTRIEILENLLANILGTPQEEIDISVGYHLPTSSEKNSDTDEEIHDIKKRLSILEIKLGREQNAIDFGSGILPKSPRRTDQELDGDQKKNTSCCMKRRTISSRQDVDDLNATFSVHKDEEKPLKDVPGGKDSTLERNKNREDFVTKLRVLKRKCSRVFDSSKSHKIKDRENGMKLTDEHESSTELKQMSEIAMSGVYHTQPNNNDVNEATFEKLIFLKNQQRNHQFRSTPLPFRKRKTLRKHRFSRYLVKKNSKPNVFICEDDGKPKNSRKRSKRMRCENHQTSAMYLNKRHCYGKIENKNGKHGDTKCRNFMTCVSCFHCLSKSFPTDKVKYFLADDKKEDSKPSFLRPYHGVPVFCPELYTTGSSSQQKYVNSQNEFLRNKCDKNELSCSPLNVLKSGKKIKIPVLFEEICRTDKKKNNHRMPNISMKFVLVQEDKPTNPLRKLIKKLSRTKPRNKCEQYVFGVTKCCCDCDVPTMVSF</sequence>
<dbReference type="EMBL" id="JAWJWE010000002">
    <property type="protein sequence ID" value="KAK6643681.1"/>
    <property type="molecule type" value="Genomic_DNA"/>
</dbReference>
<dbReference type="AlphaFoldDB" id="A0AAN8SF45"/>
<accession>A0AAN8SF45</accession>
<gene>
    <name evidence="2" type="ORF">RUM43_005191</name>
</gene>
<dbReference type="Proteomes" id="UP001372834">
    <property type="component" value="Unassembled WGS sequence"/>
</dbReference>
<protein>
    <submittedName>
        <fullName evidence="2">Uncharacterized protein</fullName>
    </submittedName>
</protein>